<evidence type="ECO:0000256" key="2">
    <source>
        <dbReference type="ARBA" id="ARBA00008263"/>
    </source>
</evidence>
<keyword evidence="4 8" id="KW-0799">Topoisomerase</keyword>
<dbReference type="EMBL" id="BBNS01000009">
    <property type="protein sequence ID" value="GAL71055.1"/>
    <property type="molecule type" value="Genomic_DNA"/>
</dbReference>
<dbReference type="FunFam" id="3.30.1360.40:FF:000002">
    <property type="entry name" value="DNA gyrase subunit A"/>
    <property type="match status" value="1"/>
</dbReference>
<dbReference type="Gene3D" id="1.10.268.10">
    <property type="entry name" value="Topoisomerase, domain 3"/>
    <property type="match status" value="1"/>
</dbReference>
<dbReference type="Gene3D" id="3.30.1360.40">
    <property type="match status" value="1"/>
</dbReference>
<evidence type="ECO:0000256" key="4">
    <source>
        <dbReference type="ARBA" id="ARBA00023029"/>
    </source>
</evidence>
<proteinExistence type="inferred from homology"/>
<dbReference type="Gene3D" id="2.120.10.90">
    <property type="entry name" value="DNA gyrase/topoisomerase IV, subunit A, C-terminal"/>
    <property type="match status" value="1"/>
</dbReference>
<dbReference type="FunFam" id="2.120.10.90:FF:000005">
    <property type="entry name" value="DNA topoisomerase 4 subunit A"/>
    <property type="match status" value="1"/>
</dbReference>
<evidence type="ECO:0000313" key="11">
    <source>
        <dbReference type="EMBL" id="GAL71055.1"/>
    </source>
</evidence>
<dbReference type="InterPro" id="IPR035516">
    <property type="entry name" value="Gyrase/topoIV_suA_C"/>
</dbReference>
<dbReference type="GO" id="GO:0003677">
    <property type="term" value="F:DNA binding"/>
    <property type="evidence" value="ECO:0007669"/>
    <property type="project" value="UniProtKB-UniRule"/>
</dbReference>
<dbReference type="InterPro" id="IPR013760">
    <property type="entry name" value="Topo_IIA-like_dom_sf"/>
</dbReference>
<dbReference type="GO" id="GO:0005737">
    <property type="term" value="C:cytoplasm"/>
    <property type="evidence" value="ECO:0007669"/>
    <property type="project" value="TreeGrafter"/>
</dbReference>
<dbReference type="NCBIfam" id="TIGR01063">
    <property type="entry name" value="gyrA"/>
    <property type="match status" value="1"/>
</dbReference>
<dbReference type="Pfam" id="PF00521">
    <property type="entry name" value="DNA_topoisoIV"/>
    <property type="match status" value="1"/>
</dbReference>
<dbReference type="SMART" id="SM00434">
    <property type="entry name" value="TOP4c"/>
    <property type="match status" value="1"/>
</dbReference>
<dbReference type="PANTHER" id="PTHR43493">
    <property type="entry name" value="DNA GYRASE/TOPOISOMERASE SUBUNIT A"/>
    <property type="match status" value="1"/>
</dbReference>
<dbReference type="InterPro" id="IPR013758">
    <property type="entry name" value="Topo_IIA_A/C_ab"/>
</dbReference>
<evidence type="ECO:0000259" key="10">
    <source>
        <dbReference type="PROSITE" id="PS52040"/>
    </source>
</evidence>
<dbReference type="Gene3D" id="3.90.199.10">
    <property type="entry name" value="Topoisomerase II, domain 5"/>
    <property type="match status" value="1"/>
</dbReference>
<feature type="coiled-coil region" evidence="9">
    <location>
        <begin position="388"/>
        <end position="422"/>
    </location>
</feature>
<comment type="catalytic activity">
    <reaction evidence="1 8">
        <text>ATP-dependent breakage, passage and rejoining of double-stranded DNA.</text>
        <dbReference type="EC" id="5.6.2.2"/>
    </reaction>
</comment>
<dbReference type="SUPFAM" id="SSF101904">
    <property type="entry name" value="GyrA/ParC C-terminal domain-like"/>
    <property type="match status" value="1"/>
</dbReference>
<dbReference type="GO" id="GO:0009330">
    <property type="term" value="C:DNA topoisomerase type II (double strand cut, ATP-hydrolyzing) complex"/>
    <property type="evidence" value="ECO:0007669"/>
    <property type="project" value="TreeGrafter"/>
</dbReference>
<keyword evidence="9" id="KW-0175">Coiled coil</keyword>
<dbReference type="NCBIfam" id="NF004043">
    <property type="entry name" value="PRK05560.1"/>
    <property type="match status" value="1"/>
</dbReference>
<evidence type="ECO:0000256" key="1">
    <source>
        <dbReference type="ARBA" id="ARBA00000185"/>
    </source>
</evidence>
<dbReference type="FunFam" id="1.10.268.10:FF:000001">
    <property type="entry name" value="DNA gyrase subunit A"/>
    <property type="match status" value="1"/>
</dbReference>
<feature type="domain" description="Topo IIA-type catalytic" evidence="10">
    <location>
        <begin position="1"/>
        <end position="443"/>
    </location>
</feature>
<dbReference type="InterPro" id="IPR002205">
    <property type="entry name" value="Topo_IIA_dom_A"/>
</dbReference>
<gene>
    <name evidence="11" type="ORF">JCM19302_3010</name>
</gene>
<dbReference type="InterPro" id="IPR013757">
    <property type="entry name" value="Topo_IIA_A_a_sf"/>
</dbReference>
<evidence type="ECO:0000256" key="8">
    <source>
        <dbReference type="PROSITE-ProRule" id="PRU01384"/>
    </source>
</evidence>
<sequence>MGVRANSAHKKSARIVGEVLGKYHPHGDTSVYDTMVRMAQEWSLRYMLVDGQGNFGSVDGDSPAAMRYTEARMQKISEEMLADIDKETVDHQLNFDDTLHEPTVLPTRIPGLLVNGASGIAVGMATNMPPHNLTEVINGTIAYIDNTDIEIDELMTHIKAPDFPTGGTIYGYDGVRDAFHTGRGRIVLRGKANIEEVNGRECIIVDEIPYQVNKAEMIKKTADLVNEKKLEGIATIRDESDRKGMRIVYVLKRDAIPNIVLNKLYKYTALQSSFSVNNIALVNGRPQLLNLKELIHYFVEHRHDVVVRRTTYELRKAEERAHILEGLIIASDNIDEVIQIIRASSNADEARENLIKRFELSEIQARAIVEMRLRQLTGLEQDKLRSEYEDIIKTIADLKDILEKKERRMQIIKDELEVIRDKYGDERRSIIEYAGGDLSIEDMIPNEKVVITISRAGYIKRTSLTEYKTQNRGGVGQKASTTRNEDFLEYLFVGTNHQYMLFFTQKGKCFWMRVYEIPEGAKTSKGRAIQNLINIEQDDKVMAFICTQDLKDEAYINSHYVIMATKKGQVKKTALEQYSRPRTNGINAITIKEGDELLEAKLTTGESQVMLALKSGKAIRFEEAKTRPMGRNASGVRGIRLANEKTDEVVGMIAVDDMDSNILVVSENGYGKRSSLDDYRITNRGGKGVKTISITEKTGNLVSIKNVTDNDDLMIINKSGIAIRMAVKDLRVMGRATQGVKLINLKGNDSIAAVAKVMHDEDDVESVEQAENTHLQMMAQLLIIILIIITMNNKHKLN</sequence>
<dbReference type="NCBIfam" id="NF004044">
    <property type="entry name" value="PRK05561.1"/>
    <property type="match status" value="1"/>
</dbReference>
<dbReference type="GO" id="GO:0003918">
    <property type="term" value="F:DNA topoisomerase type II (double strand cut, ATP-hydrolyzing) activity"/>
    <property type="evidence" value="ECO:0007669"/>
    <property type="project" value="UniProtKB-EC"/>
</dbReference>
<comment type="subunit">
    <text evidence="7">Heterotetramer composed of ParC and ParE.</text>
</comment>
<dbReference type="InterPro" id="IPR006691">
    <property type="entry name" value="GyrA/parC_rep"/>
</dbReference>
<comment type="similarity">
    <text evidence="2">Belongs to the type II topoisomerase GyrA/ParC subunit family.</text>
</comment>
<dbReference type="PANTHER" id="PTHR43493:SF5">
    <property type="entry name" value="DNA GYRASE SUBUNIT A, CHLOROPLASTIC_MITOCHONDRIAL"/>
    <property type="match status" value="1"/>
</dbReference>
<keyword evidence="5 8" id="KW-0238">DNA-binding</keyword>
<dbReference type="EC" id="5.6.2.2" evidence="3"/>
<evidence type="ECO:0000256" key="5">
    <source>
        <dbReference type="ARBA" id="ARBA00023125"/>
    </source>
</evidence>
<dbReference type="InterPro" id="IPR050220">
    <property type="entry name" value="Type_II_DNA_Topoisomerases"/>
</dbReference>
<dbReference type="SUPFAM" id="SSF56719">
    <property type="entry name" value="Type II DNA topoisomerase"/>
    <property type="match status" value="1"/>
</dbReference>
<dbReference type="Proteomes" id="UP000029646">
    <property type="component" value="Unassembled WGS sequence"/>
</dbReference>
<reference evidence="11 12" key="1">
    <citation type="journal article" date="2014" name="Genome Announc.">
        <title>Draft Genome Sequence of Marine Flavobacterium Jejuia pallidilutea Strain 11shimoA1 and Pigmentation Mutants.</title>
        <authorList>
            <person name="Takatani N."/>
            <person name="Nakanishi M."/>
            <person name="Meirelles P."/>
            <person name="Mino S."/>
            <person name="Suda W."/>
            <person name="Oshima K."/>
            <person name="Hattori M."/>
            <person name="Ohkuma M."/>
            <person name="Hosokawa M."/>
            <person name="Miyashita K."/>
            <person name="Thompson F.L."/>
            <person name="Niwa A."/>
            <person name="Sawabe T."/>
            <person name="Sawabe T."/>
        </authorList>
    </citation>
    <scope>NUCLEOTIDE SEQUENCE [LARGE SCALE GENOMIC DNA]</scope>
    <source>
        <strain evidence="12">JCM19302</strain>
    </source>
</reference>
<dbReference type="Pfam" id="PF03989">
    <property type="entry name" value="DNA_gyraseA_C"/>
    <property type="match status" value="6"/>
</dbReference>
<dbReference type="CDD" id="cd00187">
    <property type="entry name" value="TOP4c"/>
    <property type="match status" value="1"/>
</dbReference>
<feature type="active site" description="O-(5'-phospho-DNA)-tyrosine intermediate" evidence="8">
    <location>
        <position position="68"/>
    </location>
</feature>
<dbReference type="GO" id="GO:0006265">
    <property type="term" value="P:DNA topological change"/>
    <property type="evidence" value="ECO:0007669"/>
    <property type="project" value="UniProtKB-UniRule"/>
</dbReference>
<keyword evidence="6 8" id="KW-0413">Isomerase</keyword>
<evidence type="ECO:0000256" key="3">
    <source>
        <dbReference type="ARBA" id="ARBA00012895"/>
    </source>
</evidence>
<evidence type="ECO:0000256" key="9">
    <source>
        <dbReference type="SAM" id="Coils"/>
    </source>
</evidence>
<organism evidence="11 12">
    <name type="scientific">Jejuia pallidilutea</name>
    <dbReference type="NCBI Taxonomy" id="504487"/>
    <lineage>
        <taxon>Bacteria</taxon>
        <taxon>Pseudomonadati</taxon>
        <taxon>Bacteroidota</taxon>
        <taxon>Flavobacteriia</taxon>
        <taxon>Flavobacteriales</taxon>
        <taxon>Flavobacteriaceae</taxon>
        <taxon>Jejuia</taxon>
    </lineage>
</organism>
<dbReference type="GO" id="GO:0005524">
    <property type="term" value="F:ATP binding"/>
    <property type="evidence" value="ECO:0007669"/>
    <property type="project" value="InterPro"/>
</dbReference>
<accession>A0A090W224</accession>
<evidence type="ECO:0000256" key="7">
    <source>
        <dbReference type="ARBA" id="ARBA00063644"/>
    </source>
</evidence>
<dbReference type="PROSITE" id="PS52040">
    <property type="entry name" value="TOPO_IIA"/>
    <property type="match status" value="1"/>
</dbReference>
<dbReference type="AlphaFoldDB" id="A0A090W224"/>
<name>A0A090W224_9FLAO</name>
<evidence type="ECO:0000313" key="12">
    <source>
        <dbReference type="Proteomes" id="UP000029646"/>
    </source>
</evidence>
<protein>
    <recommendedName>
        <fullName evidence="3">DNA topoisomerase (ATP-hydrolyzing)</fullName>
        <ecNumber evidence="3">5.6.2.2</ecNumber>
    </recommendedName>
</protein>
<evidence type="ECO:0000256" key="6">
    <source>
        <dbReference type="ARBA" id="ARBA00023235"/>
    </source>
</evidence>
<comment type="caution">
    <text evidence="11">The sequence shown here is derived from an EMBL/GenBank/DDBJ whole genome shotgun (WGS) entry which is preliminary data.</text>
</comment>